<dbReference type="CDD" id="cd03257">
    <property type="entry name" value="ABC_NikE_OppD_transporters"/>
    <property type="match status" value="2"/>
</dbReference>
<dbReference type="SMART" id="SM00382">
    <property type="entry name" value="AAA"/>
    <property type="match status" value="2"/>
</dbReference>
<dbReference type="InterPro" id="IPR017871">
    <property type="entry name" value="ABC_transporter-like_CS"/>
</dbReference>
<comment type="similarity">
    <text evidence="2">Belongs to the ABC transporter superfamily.</text>
</comment>
<evidence type="ECO:0000259" key="10">
    <source>
        <dbReference type="PROSITE" id="PS50893"/>
    </source>
</evidence>
<dbReference type="PANTHER" id="PTHR43297:SF2">
    <property type="entry name" value="DIPEPTIDE TRANSPORT ATP-BINDING PROTEIN DPPD"/>
    <property type="match status" value="1"/>
</dbReference>
<dbReference type="SUPFAM" id="SSF52540">
    <property type="entry name" value="P-loop containing nucleoside triphosphate hydrolases"/>
    <property type="match status" value="2"/>
</dbReference>
<keyword evidence="5" id="KW-0997">Cell inner membrane</keyword>
<feature type="region of interest" description="Disordered" evidence="9">
    <location>
        <begin position="316"/>
        <end position="350"/>
    </location>
</feature>
<evidence type="ECO:0000256" key="4">
    <source>
        <dbReference type="ARBA" id="ARBA00022475"/>
    </source>
</evidence>
<feature type="region of interest" description="Disordered" evidence="9">
    <location>
        <begin position="138"/>
        <end position="158"/>
    </location>
</feature>
<keyword evidence="4" id="KW-1003">Cell membrane</keyword>
<evidence type="ECO:0000256" key="7">
    <source>
        <dbReference type="ARBA" id="ARBA00022840"/>
    </source>
</evidence>
<feature type="domain" description="ABC transporter" evidence="10">
    <location>
        <begin position="17"/>
        <end position="303"/>
    </location>
</feature>
<comment type="caution">
    <text evidence="11">The sequence shown here is derived from an EMBL/GenBank/DDBJ whole genome shotgun (WGS) entry which is preliminary data.</text>
</comment>
<feature type="region of interest" description="Disordered" evidence="9">
    <location>
        <begin position="621"/>
        <end position="666"/>
    </location>
</feature>
<keyword evidence="8" id="KW-0472">Membrane</keyword>
<evidence type="ECO:0000256" key="2">
    <source>
        <dbReference type="ARBA" id="ARBA00005417"/>
    </source>
</evidence>
<dbReference type="PANTHER" id="PTHR43297">
    <property type="entry name" value="OLIGOPEPTIDE TRANSPORT ATP-BINDING PROTEIN APPD"/>
    <property type="match status" value="1"/>
</dbReference>
<proteinExistence type="inferred from homology"/>
<evidence type="ECO:0000313" key="12">
    <source>
        <dbReference type="Proteomes" id="UP000270342"/>
    </source>
</evidence>
<feature type="compositionally biased region" description="Polar residues" evidence="9">
    <location>
        <begin position="646"/>
        <end position="655"/>
    </location>
</feature>
<dbReference type="GO" id="GO:0005886">
    <property type="term" value="C:plasma membrane"/>
    <property type="evidence" value="ECO:0007669"/>
    <property type="project" value="UniProtKB-SubCell"/>
</dbReference>
<evidence type="ECO:0000313" key="11">
    <source>
        <dbReference type="EMBL" id="RKP48690.1"/>
    </source>
</evidence>
<dbReference type="GO" id="GO:0016887">
    <property type="term" value="F:ATP hydrolysis activity"/>
    <property type="evidence" value="ECO:0007669"/>
    <property type="project" value="InterPro"/>
</dbReference>
<dbReference type="Pfam" id="PF08352">
    <property type="entry name" value="oligo_HPY"/>
    <property type="match status" value="2"/>
</dbReference>
<dbReference type="GO" id="GO:0005524">
    <property type="term" value="F:ATP binding"/>
    <property type="evidence" value="ECO:0007669"/>
    <property type="project" value="UniProtKB-KW"/>
</dbReference>
<evidence type="ECO:0000256" key="1">
    <source>
        <dbReference type="ARBA" id="ARBA00004417"/>
    </source>
</evidence>
<reference evidence="11 12" key="1">
    <citation type="submission" date="2018-10" db="EMBL/GenBank/DDBJ databases">
        <title>Robbsia sp. DHC34, isolated from soil.</title>
        <authorList>
            <person name="Gao Z.-H."/>
            <person name="Qiu L.-H."/>
        </authorList>
    </citation>
    <scope>NUCLEOTIDE SEQUENCE [LARGE SCALE GENOMIC DNA]</scope>
    <source>
        <strain evidence="11 12">DHC34</strain>
    </source>
</reference>
<dbReference type="Pfam" id="PF00005">
    <property type="entry name" value="ABC_tran"/>
    <property type="match status" value="2"/>
</dbReference>
<dbReference type="PROSITE" id="PS50893">
    <property type="entry name" value="ABC_TRANSPORTER_2"/>
    <property type="match status" value="2"/>
</dbReference>
<keyword evidence="7 11" id="KW-0067">ATP-binding</keyword>
<dbReference type="AlphaFoldDB" id="A0A494XDH3"/>
<gene>
    <name evidence="11" type="ORF">D7S86_22095</name>
</gene>
<feature type="domain" description="ABC transporter" evidence="10">
    <location>
        <begin position="367"/>
        <end position="610"/>
    </location>
</feature>
<dbReference type="InterPro" id="IPR003593">
    <property type="entry name" value="AAA+_ATPase"/>
</dbReference>
<accession>A0A494XDH3</accession>
<dbReference type="GO" id="GO:0015833">
    <property type="term" value="P:peptide transport"/>
    <property type="evidence" value="ECO:0007669"/>
    <property type="project" value="InterPro"/>
</dbReference>
<dbReference type="Gene3D" id="3.40.50.300">
    <property type="entry name" value="P-loop containing nucleotide triphosphate hydrolases"/>
    <property type="match status" value="2"/>
</dbReference>
<keyword evidence="12" id="KW-1185">Reference proteome</keyword>
<evidence type="ECO:0000256" key="5">
    <source>
        <dbReference type="ARBA" id="ARBA00022519"/>
    </source>
</evidence>
<keyword evidence="3" id="KW-0813">Transport</keyword>
<dbReference type="Proteomes" id="UP000270342">
    <property type="component" value="Unassembled WGS sequence"/>
</dbReference>
<dbReference type="InterPro" id="IPR027417">
    <property type="entry name" value="P-loop_NTPase"/>
</dbReference>
<dbReference type="InterPro" id="IPR003439">
    <property type="entry name" value="ABC_transporter-like_ATP-bd"/>
</dbReference>
<comment type="subcellular location">
    <subcellularLocation>
        <location evidence="1">Cell inner membrane</location>
        <topology evidence="1">Peripheral membrane protein</topology>
    </subcellularLocation>
</comment>
<evidence type="ECO:0000256" key="9">
    <source>
        <dbReference type="SAM" id="MobiDB-lite"/>
    </source>
</evidence>
<dbReference type="EMBL" id="RBZU01000011">
    <property type="protein sequence ID" value="RKP48690.1"/>
    <property type="molecule type" value="Genomic_DNA"/>
</dbReference>
<evidence type="ECO:0000256" key="3">
    <source>
        <dbReference type="ARBA" id="ARBA00022448"/>
    </source>
</evidence>
<dbReference type="InterPro" id="IPR013563">
    <property type="entry name" value="Oligopep_ABC_C"/>
</dbReference>
<feature type="compositionally biased region" description="Basic and acidic residues" evidence="9">
    <location>
        <begin position="138"/>
        <end position="155"/>
    </location>
</feature>
<feature type="compositionally biased region" description="Low complexity" evidence="9">
    <location>
        <begin position="621"/>
        <end position="645"/>
    </location>
</feature>
<organism evidence="11 12">
    <name type="scientific">Pararobbsia silviterrae</name>
    <dbReference type="NCBI Taxonomy" id="1792498"/>
    <lineage>
        <taxon>Bacteria</taxon>
        <taxon>Pseudomonadati</taxon>
        <taxon>Pseudomonadota</taxon>
        <taxon>Betaproteobacteria</taxon>
        <taxon>Burkholderiales</taxon>
        <taxon>Burkholderiaceae</taxon>
        <taxon>Pararobbsia</taxon>
    </lineage>
</organism>
<name>A0A494XDH3_9BURK</name>
<evidence type="ECO:0000256" key="6">
    <source>
        <dbReference type="ARBA" id="ARBA00022741"/>
    </source>
</evidence>
<dbReference type="InterPro" id="IPR050388">
    <property type="entry name" value="ABC_Ni/Peptide_Import"/>
</dbReference>
<protein>
    <submittedName>
        <fullName evidence="11">ABC transporter ATP-binding protein</fullName>
    </submittedName>
</protein>
<dbReference type="PROSITE" id="PS00211">
    <property type="entry name" value="ABC_TRANSPORTER_1"/>
    <property type="match status" value="2"/>
</dbReference>
<feature type="compositionally biased region" description="Basic and acidic residues" evidence="9">
    <location>
        <begin position="316"/>
        <end position="335"/>
    </location>
</feature>
<keyword evidence="6" id="KW-0547">Nucleotide-binding</keyword>
<sequence>MPEMHATTPKRATPLTIDALSVSYRTGAGRQLALDALSLSIGAGEAYGLVGESGSGKSTVALAIARYLAKEARIEHGRIELAGHDVHALGSRALRALRRHDLGFVYQDPARALNPTLTIGDQLIESFELALDRASFDASEHARAPTHSPAREPATHSRLFARPNLHVNPHFSRRDARAAALDMLDRVRMPSAERAAASYPHQLSGGMQQRAVIAMALAKAPALLILDEATTGLDATVEAEIIALIDTLRRASGTALLFISHKLPLVAGLCERVGILEKGRLVEEGLSSQVFDRPSHPYTSALIACIPTIGRTRRDGPLATLDDARQDRSREDVRRTGRPATPSETVDASGMRAASAEAMRSDTRPALELVDISKTFHIGRETVCALDHVHLAIHAGETLGLVGESGSGKTTLARIVAGLVAPDTGSVKLDGEPLPARVERRTRTHTSALQSVFQNPQSALNRAHRLRTLLGRAVGKLAGLRGRERDDRVRALLDAVHLPHGRLHARARELSGGQQQRVAIARAFAGRPRIVICDEPTSALDVSVQASILNLLVELQRSAQTSYLFISHDLAVVRYVADRVAVLYRGQIVESGPADRVFAAPAHPYTVDLLRAATRAANASAISPSPAASGSSGSSGSSDASGSSPTLTVTPSQTRGDAMAPHTDTSHRGCVYASRCTSSLGAICERERPVDLRMATLSSDDASARDARSTHTRNARANDAHIVRCHLYRRSDTAA</sequence>
<evidence type="ECO:0000256" key="8">
    <source>
        <dbReference type="ARBA" id="ARBA00023136"/>
    </source>
</evidence>